<name>A0A8J5K5W3_HOMAM</name>
<evidence type="ECO:0000256" key="1">
    <source>
        <dbReference type="ARBA" id="ARBA00004651"/>
    </source>
</evidence>
<feature type="transmembrane region" description="Helical" evidence="11">
    <location>
        <begin position="365"/>
        <end position="385"/>
    </location>
</feature>
<accession>A0A8J5K5W3</accession>
<keyword evidence="3" id="KW-0813">Transport</keyword>
<proteinExistence type="inferred from homology"/>
<evidence type="ECO:0000256" key="7">
    <source>
        <dbReference type="ARBA" id="ARBA00022989"/>
    </source>
</evidence>
<dbReference type="EMBL" id="JAHLQT010020568">
    <property type="protein sequence ID" value="KAG7168119.1"/>
    <property type="molecule type" value="Genomic_DNA"/>
</dbReference>
<feature type="transmembrane region" description="Helical" evidence="11">
    <location>
        <begin position="57"/>
        <end position="76"/>
    </location>
</feature>
<evidence type="ECO:0000256" key="6">
    <source>
        <dbReference type="ARBA" id="ARBA00022781"/>
    </source>
</evidence>
<feature type="transmembrane region" description="Helical" evidence="11">
    <location>
        <begin position="96"/>
        <end position="116"/>
    </location>
</feature>
<evidence type="ECO:0000313" key="12">
    <source>
        <dbReference type="EMBL" id="KAG7168119.1"/>
    </source>
</evidence>
<gene>
    <name evidence="12" type="primary">OtopLc-L5</name>
    <name evidence="12" type="ORF">Hamer_G024809</name>
</gene>
<evidence type="ECO:0000256" key="8">
    <source>
        <dbReference type="ARBA" id="ARBA00023065"/>
    </source>
</evidence>
<evidence type="ECO:0000256" key="4">
    <source>
        <dbReference type="ARBA" id="ARBA00022475"/>
    </source>
</evidence>
<feature type="transmembrane region" description="Helical" evidence="11">
    <location>
        <begin position="509"/>
        <end position="527"/>
    </location>
</feature>
<keyword evidence="9 11" id="KW-0472">Membrane</keyword>
<dbReference type="Pfam" id="PF03189">
    <property type="entry name" value="Otopetrin"/>
    <property type="match status" value="2"/>
</dbReference>
<evidence type="ECO:0000256" key="10">
    <source>
        <dbReference type="ARBA" id="ARBA00023303"/>
    </source>
</evidence>
<reference evidence="12" key="1">
    <citation type="journal article" date="2021" name="Sci. Adv.">
        <title>The American lobster genome reveals insights on longevity, neural, and immune adaptations.</title>
        <authorList>
            <person name="Polinski J.M."/>
            <person name="Zimin A.V."/>
            <person name="Clark K.F."/>
            <person name="Kohn A.B."/>
            <person name="Sadowski N."/>
            <person name="Timp W."/>
            <person name="Ptitsyn A."/>
            <person name="Khanna P."/>
            <person name="Romanova D.Y."/>
            <person name="Williams P."/>
            <person name="Greenwood S.J."/>
            <person name="Moroz L.L."/>
            <person name="Walt D.R."/>
            <person name="Bodnar A.G."/>
        </authorList>
    </citation>
    <scope>NUCLEOTIDE SEQUENCE</scope>
    <source>
        <strain evidence="12">GMGI-L3</strain>
    </source>
</reference>
<comment type="similarity">
    <text evidence="2">Belongs to the otopetrin family.</text>
</comment>
<keyword evidence="10" id="KW-0407">Ion channel</keyword>
<protein>
    <submittedName>
        <fullName evidence="12">Proton channel OtopLc-like 5</fullName>
    </submittedName>
</protein>
<feature type="transmembrane region" description="Helical" evidence="11">
    <location>
        <begin position="405"/>
        <end position="425"/>
    </location>
</feature>
<evidence type="ECO:0000256" key="11">
    <source>
        <dbReference type="SAM" id="Phobius"/>
    </source>
</evidence>
<comment type="caution">
    <text evidence="12">The sequence shown here is derived from an EMBL/GenBank/DDBJ whole genome shotgun (WGS) entry which is preliminary data.</text>
</comment>
<feature type="transmembrane region" description="Helical" evidence="11">
    <location>
        <begin position="229"/>
        <end position="250"/>
    </location>
</feature>
<dbReference type="GO" id="GO:0015252">
    <property type="term" value="F:proton channel activity"/>
    <property type="evidence" value="ECO:0007669"/>
    <property type="project" value="InterPro"/>
</dbReference>
<feature type="transmembrane region" description="Helical" evidence="11">
    <location>
        <begin position="539"/>
        <end position="560"/>
    </location>
</feature>
<feature type="transmembrane region" description="Helical" evidence="11">
    <location>
        <begin position="161"/>
        <end position="184"/>
    </location>
</feature>
<dbReference type="PANTHER" id="PTHR21522:SF32">
    <property type="entry name" value="OTOPETRIN-2"/>
    <property type="match status" value="1"/>
</dbReference>
<sequence length="581" mass="65525">MATKFCPEAFRGLSVSQLGKVLAPSDPYDLYSEYESGALYVSTEDLRLLECEANTHLWVVMSGMYGKLVVLLMLAFCLTEVLDNRVLPFTFQGVFLMYLYVGSIVAIMCIYVSVIIDNCPSITASKENLTKHEDPEVGSITSFGTLKRAHISRSKTSRTSFYLRVGALVFGLGTLIFNGLEIAMHSTMKSECVKDIVFAHPILQALFTFLQMHFLFVNSEVIVEKFGQVARFGFMHLVATNIAIWIRMVVWESATVWIEDTYANKPLTEVPEQAVQVLRLYSCFQNNTLGRLWTDAQPYLFPFLVEYSLIAAAVTYIMWCNVGKEKLKKLGQIGKPVMEDSATLDKRGVRKGYWKVDCRSASKGLFLGLLCLVGGVVILIIFFVMKDQNEFKTKMFWICNGTQMIILSLSIIGTIIGFLQIPKLSVSTSKPLDLDRLLLSSTIIGVYIFAVFGMIVGGINYTESEYLATFCVHALLLLQVSLQDMLVAEASRRTCTSRYQMLTKPGRQVITFLLFANITLWILDTFMTHTSVSQQFQFGFYGVLAWGIISRISLPLLILYRFHSAVILVEIWKNTYRTKAD</sequence>
<evidence type="ECO:0000256" key="3">
    <source>
        <dbReference type="ARBA" id="ARBA00022448"/>
    </source>
</evidence>
<feature type="transmembrane region" description="Helical" evidence="11">
    <location>
        <begin position="196"/>
        <end position="217"/>
    </location>
</feature>
<evidence type="ECO:0000313" key="13">
    <source>
        <dbReference type="Proteomes" id="UP000747542"/>
    </source>
</evidence>
<keyword evidence="6" id="KW-0375">Hydrogen ion transport</keyword>
<feature type="transmembrane region" description="Helical" evidence="11">
    <location>
        <begin position="299"/>
        <end position="319"/>
    </location>
</feature>
<keyword evidence="7 11" id="KW-1133">Transmembrane helix</keyword>
<evidence type="ECO:0000256" key="5">
    <source>
        <dbReference type="ARBA" id="ARBA00022692"/>
    </source>
</evidence>
<feature type="transmembrane region" description="Helical" evidence="11">
    <location>
        <begin position="437"/>
        <end position="460"/>
    </location>
</feature>
<dbReference type="Proteomes" id="UP000747542">
    <property type="component" value="Unassembled WGS sequence"/>
</dbReference>
<keyword evidence="8" id="KW-0406">Ion transport</keyword>
<dbReference type="PANTHER" id="PTHR21522">
    <property type="entry name" value="PROTON CHANNEL OTOP"/>
    <property type="match status" value="1"/>
</dbReference>
<dbReference type="InterPro" id="IPR004878">
    <property type="entry name" value="Otopetrin"/>
</dbReference>
<keyword evidence="4" id="KW-1003">Cell membrane</keyword>
<feature type="transmembrane region" description="Helical" evidence="11">
    <location>
        <begin position="466"/>
        <end position="488"/>
    </location>
</feature>
<keyword evidence="5 11" id="KW-0812">Transmembrane</keyword>
<keyword evidence="13" id="KW-1185">Reference proteome</keyword>
<evidence type="ECO:0000256" key="2">
    <source>
        <dbReference type="ARBA" id="ARBA00006513"/>
    </source>
</evidence>
<dbReference type="GO" id="GO:0005886">
    <property type="term" value="C:plasma membrane"/>
    <property type="evidence" value="ECO:0007669"/>
    <property type="project" value="UniProtKB-SubCell"/>
</dbReference>
<organism evidence="12 13">
    <name type="scientific">Homarus americanus</name>
    <name type="common">American lobster</name>
    <dbReference type="NCBI Taxonomy" id="6706"/>
    <lineage>
        <taxon>Eukaryota</taxon>
        <taxon>Metazoa</taxon>
        <taxon>Ecdysozoa</taxon>
        <taxon>Arthropoda</taxon>
        <taxon>Crustacea</taxon>
        <taxon>Multicrustacea</taxon>
        <taxon>Malacostraca</taxon>
        <taxon>Eumalacostraca</taxon>
        <taxon>Eucarida</taxon>
        <taxon>Decapoda</taxon>
        <taxon>Pleocyemata</taxon>
        <taxon>Astacidea</taxon>
        <taxon>Nephropoidea</taxon>
        <taxon>Nephropidae</taxon>
        <taxon>Homarus</taxon>
    </lineage>
</organism>
<comment type="subcellular location">
    <subcellularLocation>
        <location evidence="1">Cell membrane</location>
        <topology evidence="1">Multi-pass membrane protein</topology>
    </subcellularLocation>
</comment>
<dbReference type="AlphaFoldDB" id="A0A8J5K5W3"/>
<evidence type="ECO:0000256" key="9">
    <source>
        <dbReference type="ARBA" id="ARBA00023136"/>
    </source>
</evidence>